<dbReference type="Pfam" id="PF18962">
    <property type="entry name" value="Por_Secre_tail"/>
    <property type="match status" value="1"/>
</dbReference>
<dbReference type="AlphaFoldDB" id="A0A0D8JEB5"/>
<organism evidence="11 12">
    <name type="scientific">Draconibacterium sediminis</name>
    <dbReference type="NCBI Taxonomy" id="1544798"/>
    <lineage>
        <taxon>Bacteria</taxon>
        <taxon>Pseudomonadati</taxon>
        <taxon>Bacteroidota</taxon>
        <taxon>Bacteroidia</taxon>
        <taxon>Marinilabiliales</taxon>
        <taxon>Prolixibacteraceae</taxon>
        <taxon>Draconibacterium</taxon>
    </lineage>
</organism>
<keyword evidence="6 9" id="KW-0119">Carbohydrate metabolism</keyword>
<evidence type="ECO:0000256" key="7">
    <source>
        <dbReference type="ARBA" id="ARBA00023295"/>
    </source>
</evidence>
<protein>
    <recommendedName>
        <fullName evidence="9">Beta-xylanase</fullName>
        <ecNumber evidence="9">3.2.1.8</ecNumber>
    </recommendedName>
</protein>
<dbReference type="InterPro" id="IPR001000">
    <property type="entry name" value="GH10_dom"/>
</dbReference>
<feature type="domain" description="GH10" evidence="10">
    <location>
        <begin position="246"/>
        <end position="534"/>
    </location>
</feature>
<dbReference type="Gene3D" id="2.60.120.430">
    <property type="entry name" value="Galactose-binding lectin"/>
    <property type="match status" value="1"/>
</dbReference>
<dbReference type="STRING" id="1544798.LH29_06960"/>
<dbReference type="RefSeq" id="WP_045027009.1">
    <property type="nucleotide sequence ID" value="NZ_JRHC01000001.1"/>
</dbReference>
<evidence type="ECO:0000256" key="9">
    <source>
        <dbReference type="RuleBase" id="RU361174"/>
    </source>
</evidence>
<evidence type="ECO:0000313" key="11">
    <source>
        <dbReference type="EMBL" id="KJF45134.1"/>
    </source>
</evidence>
<evidence type="ECO:0000256" key="4">
    <source>
        <dbReference type="ARBA" id="ARBA00022729"/>
    </source>
</evidence>
<dbReference type="EC" id="3.2.1.8" evidence="9"/>
<dbReference type="Pfam" id="PF00331">
    <property type="entry name" value="Glyco_hydro_10"/>
    <property type="match status" value="1"/>
</dbReference>
<evidence type="ECO:0000256" key="5">
    <source>
        <dbReference type="ARBA" id="ARBA00022801"/>
    </source>
</evidence>
<dbReference type="InterPro" id="IPR017853">
    <property type="entry name" value="GH"/>
</dbReference>
<comment type="catalytic activity">
    <reaction evidence="1 9">
        <text>Endohydrolysis of (1-&gt;4)-beta-D-xylosidic linkages in xylans.</text>
        <dbReference type="EC" id="3.2.1.8"/>
    </reaction>
</comment>
<keyword evidence="3" id="KW-0858">Xylan degradation</keyword>
<keyword evidence="8 9" id="KW-0624">Polysaccharide degradation</keyword>
<evidence type="ECO:0000259" key="10">
    <source>
        <dbReference type="PROSITE" id="PS51760"/>
    </source>
</evidence>
<dbReference type="PROSITE" id="PS51760">
    <property type="entry name" value="GH10_2"/>
    <property type="match status" value="1"/>
</dbReference>
<dbReference type="OrthoDB" id="9809277at2"/>
<evidence type="ECO:0000256" key="8">
    <source>
        <dbReference type="ARBA" id="ARBA00023326"/>
    </source>
</evidence>
<dbReference type="Gene3D" id="3.20.20.80">
    <property type="entry name" value="Glycosidases"/>
    <property type="match status" value="1"/>
</dbReference>
<dbReference type="InterPro" id="IPR026444">
    <property type="entry name" value="Secre_tail"/>
</dbReference>
<keyword evidence="4" id="KW-0732">Signal</keyword>
<dbReference type="EMBL" id="JRHC01000001">
    <property type="protein sequence ID" value="KJF45134.1"/>
    <property type="molecule type" value="Genomic_DNA"/>
</dbReference>
<evidence type="ECO:0000313" key="12">
    <source>
        <dbReference type="Proteomes" id="UP000032544"/>
    </source>
</evidence>
<accession>A0A0D8JEB5</accession>
<keyword evidence="5 9" id="KW-0378">Hydrolase</keyword>
<dbReference type="InterPro" id="IPR044846">
    <property type="entry name" value="GH10"/>
</dbReference>
<name>A0A0D8JEB5_9BACT</name>
<sequence>MKYNRNYTKNIQRRIIYLVFLFAAMLILGKEAKAQSYAAWYRDAQERIDTLRKGDFGIKIIDKDGNPFTGDVSVRMKKHEFPFGMAFDFYEGEASMGNSYSTTAAVQAVSDAKIYQSERWSDYLAYAIPAESGKNYKLTLKFAEIYFGSGNSRVFNVKVENQLFLQNYDVYTEAGGKNIAVDTALTILATDNQINIELTSVTDNVAIKGIQLEEIGGTQVTRINCGGPELTTGDGNSYQSEQGFFDPDVNTVASGEQWMKATMYKYFNYGVTGNSFKWSGVQPNHTTPNYSNFENALRWTQKVGWKLRGHNLLWGGDDAHSTPDWVRNLPTTEAFVDTCKMRIIRDVSRYKGLISEYDVVNEPLSGHADWMRNTHGDSIIWNSFKWARSADPDADLYVNDYNVEYNWGQAAEYRDLILEIIENGGPITGVGMQAHFWDCCRPNVDELIKNINIIAEAGLPIRLTEYDFGGNLTEEEQAEDLIKVLTIAFSHPSVNGMISWVLRDSDNEDGWRPKSGYFNFDYTPKLAADTLLYYTKKLWATNFDSQISSTSPLDFNAYYGDYEIEVAFGDSVKVFTIPCLKENEDSVFTLYESNAKLKGPQLLNATFEADNVVKLEFDKPIDNSSLVRSQFKFFSTDGIGLDAVEADQYNDKAILLQLDRNVNTDDYNTVAYFPGSLKATDGSSAEAFGPKKIGTPDTQVGIELGKDFDNELRVFPNPATTVLNIEYSEAPYKVSVYNSIGVLVHSLESSEPLININIDSYTKGLYLVRITDNDNNVLTRKVIVN</sequence>
<comment type="caution">
    <text evidence="11">The sequence shown here is derived from an EMBL/GenBank/DDBJ whole genome shotgun (WGS) entry which is preliminary data.</text>
</comment>
<dbReference type="GO" id="GO:0045493">
    <property type="term" value="P:xylan catabolic process"/>
    <property type="evidence" value="ECO:0007669"/>
    <property type="project" value="UniProtKB-KW"/>
</dbReference>
<dbReference type="Pfam" id="PF11721">
    <property type="entry name" value="Malectin"/>
    <property type="match status" value="1"/>
</dbReference>
<dbReference type="GO" id="GO:0031176">
    <property type="term" value="F:endo-1,4-beta-xylanase activity"/>
    <property type="evidence" value="ECO:0007669"/>
    <property type="project" value="UniProtKB-EC"/>
</dbReference>
<dbReference type="PANTHER" id="PTHR31490">
    <property type="entry name" value="GLYCOSYL HYDROLASE"/>
    <property type="match status" value="1"/>
</dbReference>
<reference evidence="11 12" key="1">
    <citation type="submission" date="2014-09" db="EMBL/GenBank/DDBJ databases">
        <title>Draft Genome Sequence of Draconibacterium sp. JN14CK-3.</title>
        <authorList>
            <person name="Dong C."/>
            <person name="Lai Q."/>
            <person name="Shao Z."/>
        </authorList>
    </citation>
    <scope>NUCLEOTIDE SEQUENCE [LARGE SCALE GENOMIC DNA]</scope>
    <source>
        <strain evidence="11 12">JN14CK-3</strain>
    </source>
</reference>
<dbReference type="SUPFAM" id="SSF51445">
    <property type="entry name" value="(Trans)glycosidases"/>
    <property type="match status" value="1"/>
</dbReference>
<evidence type="ECO:0000256" key="1">
    <source>
        <dbReference type="ARBA" id="ARBA00000681"/>
    </source>
</evidence>
<dbReference type="PANTHER" id="PTHR31490:SF88">
    <property type="entry name" value="BETA-XYLANASE"/>
    <property type="match status" value="1"/>
</dbReference>
<keyword evidence="7 9" id="KW-0326">Glycosidase</keyword>
<keyword evidence="12" id="KW-1185">Reference proteome</keyword>
<proteinExistence type="inferred from homology"/>
<dbReference type="InterPro" id="IPR021720">
    <property type="entry name" value="Malectin_dom"/>
</dbReference>
<dbReference type="PRINTS" id="PR00134">
    <property type="entry name" value="GLHYDRLASE10"/>
</dbReference>
<evidence type="ECO:0000256" key="6">
    <source>
        <dbReference type="ARBA" id="ARBA00023277"/>
    </source>
</evidence>
<gene>
    <name evidence="11" type="ORF">LH29_06960</name>
</gene>
<dbReference type="SMART" id="SM00633">
    <property type="entry name" value="Glyco_10"/>
    <property type="match status" value="1"/>
</dbReference>
<evidence type="ECO:0000256" key="3">
    <source>
        <dbReference type="ARBA" id="ARBA00022651"/>
    </source>
</evidence>
<evidence type="ECO:0000256" key="2">
    <source>
        <dbReference type="ARBA" id="ARBA00007495"/>
    </source>
</evidence>
<dbReference type="NCBIfam" id="TIGR04183">
    <property type="entry name" value="Por_Secre_tail"/>
    <property type="match status" value="1"/>
</dbReference>
<dbReference type="Proteomes" id="UP000032544">
    <property type="component" value="Unassembled WGS sequence"/>
</dbReference>
<comment type="similarity">
    <text evidence="2 9">Belongs to the glycosyl hydrolase 10 (cellulase F) family.</text>
</comment>